<comment type="pathway">
    <text evidence="2">Amino-acid degradation; L-valine degradation.</text>
</comment>
<dbReference type="PANTHER" id="PTHR43176">
    <property type="entry name" value="3-HYDROXYISOBUTYRYL-COA HYDROLASE-RELATED"/>
    <property type="match status" value="1"/>
</dbReference>
<evidence type="ECO:0000259" key="3">
    <source>
        <dbReference type="Pfam" id="PF16113"/>
    </source>
</evidence>
<accession>A0AAW1MUL2</accession>
<proteinExistence type="inferred from homology"/>
<sequence>MTISSMTIITFLTNNKVLVEGRANSRAAILNRPSSLNAINISMVARLKRLYESWEENSDLGFLIMKGSGRAFCSGTDVVNLYQLINDGKVEECKNFIDSLYRFVYLMGTYVKLHVAILDGITMGAGGGISLPGMFKLVTDRTVFSHPETQLGFHPDAGASYYLSRLPGYLVLGLSWKRHMCCGSVGLGFGMLRRRITTAVGVDNTFRRKFDREEFLELAREREEKRKAL</sequence>
<gene>
    <name evidence="4" type="ORF">RND81_02G070400</name>
</gene>
<dbReference type="InterPro" id="IPR045004">
    <property type="entry name" value="ECH_dom"/>
</dbReference>
<comment type="function">
    <text evidence="2">Hydrolyzes 3-hydroxyisobutyryl-CoA (HIBYL-CoA), a saline catabolite. Has high activity toward isobutyryl-CoA. Could be an isobutyryl-CoA dehydrogenase that functions in valine catabolism.</text>
</comment>
<dbReference type="GO" id="GO:0006574">
    <property type="term" value="P:L-valine catabolic process"/>
    <property type="evidence" value="ECO:0007669"/>
    <property type="project" value="UniProtKB-UniRule"/>
</dbReference>
<dbReference type="EMBL" id="JBDFQZ010000002">
    <property type="protein sequence ID" value="KAK9748629.1"/>
    <property type="molecule type" value="Genomic_DNA"/>
</dbReference>
<feature type="domain" description="Enoyl-CoA hydratase/isomerase" evidence="3">
    <location>
        <begin position="26"/>
        <end position="170"/>
    </location>
</feature>
<evidence type="ECO:0000313" key="4">
    <source>
        <dbReference type="EMBL" id="KAK9748629.1"/>
    </source>
</evidence>
<reference evidence="4" key="1">
    <citation type="submission" date="2024-03" db="EMBL/GenBank/DDBJ databases">
        <title>WGS assembly of Saponaria officinalis var. Norfolk2.</title>
        <authorList>
            <person name="Jenkins J."/>
            <person name="Shu S."/>
            <person name="Grimwood J."/>
            <person name="Barry K."/>
            <person name="Goodstein D."/>
            <person name="Schmutz J."/>
            <person name="Leebens-Mack J."/>
            <person name="Osbourn A."/>
        </authorList>
    </citation>
    <scope>NUCLEOTIDE SEQUENCE [LARGE SCALE GENOMIC DNA]</scope>
    <source>
        <strain evidence="4">JIC</strain>
    </source>
</reference>
<dbReference type="Proteomes" id="UP001443914">
    <property type="component" value="Unassembled WGS sequence"/>
</dbReference>
<comment type="similarity">
    <text evidence="2">Belongs to the enoyl-CoA hydratase/isomerase family.</text>
</comment>
<dbReference type="PANTHER" id="PTHR43176:SF14">
    <property type="entry name" value="SMALL RIBOSOMAL SUBUNIT PROTEIN MS47"/>
    <property type="match status" value="1"/>
</dbReference>
<dbReference type="AlphaFoldDB" id="A0AAW1MUL2"/>
<name>A0AAW1MUL2_SAPOF</name>
<comment type="catalytic activity">
    <reaction evidence="2">
        <text>3-hydroxy-2-methylpropanoyl-CoA + H2O = 3-hydroxy-2-methylpropanoate + CoA + H(+)</text>
        <dbReference type="Rhea" id="RHEA:20888"/>
        <dbReference type="ChEBI" id="CHEBI:11805"/>
        <dbReference type="ChEBI" id="CHEBI:15377"/>
        <dbReference type="ChEBI" id="CHEBI:15378"/>
        <dbReference type="ChEBI" id="CHEBI:57287"/>
        <dbReference type="ChEBI" id="CHEBI:57340"/>
        <dbReference type="EC" id="3.1.2.4"/>
    </reaction>
</comment>
<evidence type="ECO:0000256" key="2">
    <source>
        <dbReference type="RuleBase" id="RU369070"/>
    </source>
</evidence>
<dbReference type="CDD" id="cd06558">
    <property type="entry name" value="crotonase-like"/>
    <property type="match status" value="1"/>
</dbReference>
<keyword evidence="5" id="KW-1185">Reference proteome</keyword>
<keyword evidence="1 2" id="KW-0378">Hydrolase</keyword>
<dbReference type="InterPro" id="IPR029045">
    <property type="entry name" value="ClpP/crotonase-like_dom_sf"/>
</dbReference>
<comment type="caution">
    <text evidence="4">The sequence shown here is derived from an EMBL/GenBank/DDBJ whole genome shotgun (WGS) entry which is preliminary data.</text>
</comment>
<dbReference type="SUPFAM" id="SSF52096">
    <property type="entry name" value="ClpP/crotonase"/>
    <property type="match status" value="1"/>
</dbReference>
<organism evidence="4 5">
    <name type="scientific">Saponaria officinalis</name>
    <name type="common">Common soapwort</name>
    <name type="synonym">Lychnis saponaria</name>
    <dbReference type="NCBI Taxonomy" id="3572"/>
    <lineage>
        <taxon>Eukaryota</taxon>
        <taxon>Viridiplantae</taxon>
        <taxon>Streptophyta</taxon>
        <taxon>Embryophyta</taxon>
        <taxon>Tracheophyta</taxon>
        <taxon>Spermatophyta</taxon>
        <taxon>Magnoliopsida</taxon>
        <taxon>eudicotyledons</taxon>
        <taxon>Gunneridae</taxon>
        <taxon>Pentapetalae</taxon>
        <taxon>Caryophyllales</taxon>
        <taxon>Caryophyllaceae</taxon>
        <taxon>Caryophylleae</taxon>
        <taxon>Saponaria</taxon>
    </lineage>
</organism>
<evidence type="ECO:0000256" key="1">
    <source>
        <dbReference type="ARBA" id="ARBA00022801"/>
    </source>
</evidence>
<dbReference type="Pfam" id="PF16113">
    <property type="entry name" value="ECH_2"/>
    <property type="match status" value="1"/>
</dbReference>
<dbReference type="InterPro" id="IPR032259">
    <property type="entry name" value="HIBYL-CoA-H"/>
</dbReference>
<protein>
    <recommendedName>
        <fullName evidence="2">3-hydroxyisobutyryl-CoA hydrolase</fullName>
        <shortName evidence="2">HIB-CoA hydrolase</shortName>
        <shortName evidence="2">HIBYL-CoA-H</shortName>
        <ecNumber evidence="2">3.1.2.4</ecNumber>
    </recommendedName>
    <alternativeName>
        <fullName evidence="2">3-hydroxyisobutyryl-coenzyme A hydrolase</fullName>
    </alternativeName>
</protein>
<dbReference type="EC" id="3.1.2.4" evidence="2"/>
<dbReference type="GO" id="GO:0003860">
    <property type="term" value="F:3-hydroxyisobutyryl-CoA hydrolase activity"/>
    <property type="evidence" value="ECO:0007669"/>
    <property type="project" value="UniProtKB-UniRule"/>
</dbReference>
<dbReference type="Gene3D" id="3.90.226.10">
    <property type="entry name" value="2-enoyl-CoA Hydratase, Chain A, domain 1"/>
    <property type="match status" value="1"/>
</dbReference>
<evidence type="ECO:0000313" key="5">
    <source>
        <dbReference type="Proteomes" id="UP001443914"/>
    </source>
</evidence>